<dbReference type="PANTHER" id="PTHR46471:SF2">
    <property type="entry name" value="CHITIN DEACETYLASE-RELATED"/>
    <property type="match status" value="1"/>
</dbReference>
<feature type="disulfide bond" evidence="8">
    <location>
        <begin position="113"/>
        <end position="127"/>
    </location>
</feature>
<evidence type="ECO:0000256" key="3">
    <source>
        <dbReference type="ARBA" id="ARBA00022723"/>
    </source>
</evidence>
<proteinExistence type="predicted"/>
<feature type="domain" description="Chitin-binding type-1" evidence="10">
    <location>
        <begin position="379"/>
        <end position="423"/>
    </location>
</feature>
<dbReference type="Proteomes" id="UP000829685">
    <property type="component" value="Unassembled WGS sequence"/>
</dbReference>
<dbReference type="GO" id="GO:0016787">
    <property type="term" value="F:hydrolase activity"/>
    <property type="evidence" value="ECO:0007669"/>
    <property type="project" value="UniProtKB-KW"/>
</dbReference>
<feature type="disulfide bond" evidence="8">
    <location>
        <begin position="224"/>
        <end position="238"/>
    </location>
</feature>
<comment type="caution">
    <text evidence="11">The sequence shown here is derived from an EMBL/GenBank/DDBJ whole genome shotgun (WGS) entry which is preliminary data.</text>
</comment>
<keyword evidence="6" id="KW-0119">Carbohydrate metabolism</keyword>
<dbReference type="PROSITE" id="PS50941">
    <property type="entry name" value="CHIT_BIND_I_2"/>
    <property type="match status" value="5"/>
</dbReference>
<dbReference type="PANTHER" id="PTHR46471">
    <property type="entry name" value="CHITIN DEACETYLASE"/>
    <property type="match status" value="1"/>
</dbReference>
<reference evidence="11" key="1">
    <citation type="submission" date="2021-03" db="EMBL/GenBank/DDBJ databases">
        <title>Revisited historic fungal species revealed as producer of novel bioactive compounds through whole genome sequencing and comparative genomics.</title>
        <authorList>
            <person name="Vignolle G.A."/>
            <person name="Hochenegger N."/>
            <person name="Mach R.L."/>
            <person name="Mach-Aigner A.R."/>
            <person name="Javad Rahimi M."/>
            <person name="Salim K.A."/>
            <person name="Chan C.M."/>
            <person name="Lim L.B.L."/>
            <person name="Cai F."/>
            <person name="Druzhinina I.S."/>
            <person name="U'Ren J.M."/>
            <person name="Derntl C."/>
        </authorList>
    </citation>
    <scope>NUCLEOTIDE SEQUENCE</scope>
    <source>
        <strain evidence="11">TUCIM 5799</strain>
    </source>
</reference>
<gene>
    <name evidence="11" type="ORF">JX265_003656</name>
</gene>
<dbReference type="SMART" id="SM00270">
    <property type="entry name" value="ChtBD1"/>
    <property type="match status" value="5"/>
</dbReference>
<keyword evidence="12" id="KW-1185">Reference proteome</keyword>
<dbReference type="EMBL" id="JAFIMR010000006">
    <property type="protein sequence ID" value="KAI1877648.1"/>
    <property type="molecule type" value="Genomic_DNA"/>
</dbReference>
<protein>
    <recommendedName>
        <fullName evidence="10">Chitin-binding type-1 domain-containing protein</fullName>
    </recommendedName>
</protein>
<feature type="domain" description="Chitin-binding type-1" evidence="10">
    <location>
        <begin position="148"/>
        <end position="193"/>
    </location>
</feature>
<keyword evidence="2 8" id="KW-0147">Chitin-binding</keyword>
<sequence>MKSSVFCWLLPALAASQTTTTSSLPAWATGVETEDGTCGGTTGWVCTPTWGACCSKDGLCGRSAAFCGEGCQPLAGNCNAPPAPKPGPGSPSPDGSCGGTNQFNCTGATYGACCSSSGYCGDTTGHCGAGCQTLFGTCATVDDSISTDGQCGSNGKTCEGSAFGDCCSSGGWCGGSETHCGAGCQEAFGNCTSNGNNPPSGDISIDGNCGSNGKTCQGSAFGDCCSSSGFCGGSDAFCGAGCQTGFGVCSAAANVTTDGACGKNGKTPTVEPVVNRPLANALLQATSLPMGPAARMGRSVRVQLLVTAAQQMAFAAKPATIVPQAVKHRSGHATLAVATFQLMDHVERTARPVKVQLSEIVVRQMGFVAQPPRIARPDAKRLSNGKTCKGSSYGDCCSANGYCGKTADHCGAGCNTAFGTCNSGSSGISTDGLCGILELIAVKDAKKVPQALV</sequence>
<feature type="disulfide bond" evidence="8">
    <location>
        <begin position="53"/>
        <end position="67"/>
    </location>
</feature>
<feature type="domain" description="Chitin-binding type-1" evidence="10">
    <location>
        <begin position="35"/>
        <end position="80"/>
    </location>
</feature>
<comment type="caution">
    <text evidence="8">Lacks conserved residue(s) required for the propagation of feature annotation.</text>
</comment>
<keyword evidence="7" id="KW-0170">Cobalt</keyword>
<dbReference type="Gene3D" id="3.30.60.10">
    <property type="entry name" value="Endochitinase-like"/>
    <property type="match status" value="5"/>
</dbReference>
<keyword evidence="4 9" id="KW-0732">Signal</keyword>
<name>A0A9P9WSL1_9PEZI</name>
<dbReference type="SUPFAM" id="SSF57016">
    <property type="entry name" value="Plant lectins/antimicrobial peptides"/>
    <property type="match status" value="5"/>
</dbReference>
<evidence type="ECO:0000256" key="4">
    <source>
        <dbReference type="ARBA" id="ARBA00022729"/>
    </source>
</evidence>
<keyword evidence="5" id="KW-0378">Hydrolase</keyword>
<organism evidence="11 12">
    <name type="scientific">Neoarthrinium moseri</name>
    <dbReference type="NCBI Taxonomy" id="1658444"/>
    <lineage>
        <taxon>Eukaryota</taxon>
        <taxon>Fungi</taxon>
        <taxon>Dikarya</taxon>
        <taxon>Ascomycota</taxon>
        <taxon>Pezizomycotina</taxon>
        <taxon>Sordariomycetes</taxon>
        <taxon>Xylariomycetidae</taxon>
        <taxon>Amphisphaeriales</taxon>
        <taxon>Apiosporaceae</taxon>
        <taxon>Neoarthrinium</taxon>
    </lineage>
</organism>
<feature type="chain" id="PRO_5040445924" description="Chitin-binding type-1 domain-containing protein" evidence="9">
    <location>
        <begin position="17"/>
        <end position="453"/>
    </location>
</feature>
<evidence type="ECO:0000313" key="11">
    <source>
        <dbReference type="EMBL" id="KAI1877648.1"/>
    </source>
</evidence>
<evidence type="ECO:0000256" key="8">
    <source>
        <dbReference type="PROSITE-ProRule" id="PRU00261"/>
    </source>
</evidence>
<feature type="domain" description="Chitin-binding type-1" evidence="10">
    <location>
        <begin position="94"/>
        <end position="140"/>
    </location>
</feature>
<feature type="disulfide bond" evidence="8">
    <location>
        <begin position="166"/>
        <end position="180"/>
    </location>
</feature>
<dbReference type="CDD" id="cd11618">
    <property type="entry name" value="ChtBD1_1"/>
    <property type="match status" value="4"/>
</dbReference>
<evidence type="ECO:0000256" key="2">
    <source>
        <dbReference type="ARBA" id="ARBA00022669"/>
    </source>
</evidence>
<feature type="domain" description="Chitin-binding type-1" evidence="10">
    <location>
        <begin position="206"/>
        <end position="251"/>
    </location>
</feature>
<dbReference type="InterPro" id="IPR036861">
    <property type="entry name" value="Endochitinase-like_sf"/>
</dbReference>
<evidence type="ECO:0000256" key="9">
    <source>
        <dbReference type="SAM" id="SignalP"/>
    </source>
</evidence>
<feature type="disulfide bond" evidence="8">
    <location>
        <begin position="396"/>
        <end position="410"/>
    </location>
</feature>
<accession>A0A9P9WSL1</accession>
<evidence type="ECO:0000313" key="12">
    <source>
        <dbReference type="Proteomes" id="UP000829685"/>
    </source>
</evidence>
<feature type="signal peptide" evidence="9">
    <location>
        <begin position="1"/>
        <end position="16"/>
    </location>
</feature>
<evidence type="ECO:0000259" key="10">
    <source>
        <dbReference type="PROSITE" id="PS50941"/>
    </source>
</evidence>
<dbReference type="InterPro" id="IPR001002">
    <property type="entry name" value="Chitin-bd_1"/>
</dbReference>
<evidence type="ECO:0000256" key="1">
    <source>
        <dbReference type="ARBA" id="ARBA00001941"/>
    </source>
</evidence>
<dbReference type="GO" id="GO:0008061">
    <property type="term" value="F:chitin binding"/>
    <property type="evidence" value="ECO:0007669"/>
    <property type="project" value="UniProtKB-UniRule"/>
</dbReference>
<keyword evidence="3" id="KW-0479">Metal-binding</keyword>
<dbReference type="OrthoDB" id="1193027at2759"/>
<evidence type="ECO:0000256" key="7">
    <source>
        <dbReference type="ARBA" id="ARBA00023285"/>
    </source>
</evidence>
<comment type="cofactor">
    <cofactor evidence="1">
        <name>Co(2+)</name>
        <dbReference type="ChEBI" id="CHEBI:48828"/>
    </cofactor>
</comment>
<evidence type="ECO:0000256" key="6">
    <source>
        <dbReference type="ARBA" id="ARBA00023277"/>
    </source>
</evidence>
<evidence type="ECO:0000256" key="5">
    <source>
        <dbReference type="ARBA" id="ARBA00022801"/>
    </source>
</evidence>
<keyword evidence="8" id="KW-1015">Disulfide bond</keyword>
<dbReference type="GO" id="GO:0046872">
    <property type="term" value="F:metal ion binding"/>
    <property type="evidence" value="ECO:0007669"/>
    <property type="project" value="UniProtKB-KW"/>
</dbReference>
<dbReference type="AlphaFoldDB" id="A0A9P9WSL1"/>